<gene>
    <name evidence="3" type="ORF">K435DRAFT_239967</name>
</gene>
<evidence type="ECO:0000313" key="4">
    <source>
        <dbReference type="Proteomes" id="UP000297245"/>
    </source>
</evidence>
<dbReference type="EMBL" id="ML179062">
    <property type="protein sequence ID" value="THV03861.1"/>
    <property type="molecule type" value="Genomic_DNA"/>
</dbReference>
<feature type="region of interest" description="Disordered" evidence="1">
    <location>
        <begin position="122"/>
        <end position="145"/>
    </location>
</feature>
<dbReference type="InterPro" id="IPR010730">
    <property type="entry name" value="HET"/>
</dbReference>
<feature type="region of interest" description="Disordered" evidence="1">
    <location>
        <begin position="64"/>
        <end position="99"/>
    </location>
</feature>
<reference evidence="3 4" key="1">
    <citation type="journal article" date="2019" name="Nat. Ecol. Evol.">
        <title>Megaphylogeny resolves global patterns of mushroom evolution.</title>
        <authorList>
            <person name="Varga T."/>
            <person name="Krizsan K."/>
            <person name="Foldi C."/>
            <person name="Dima B."/>
            <person name="Sanchez-Garcia M."/>
            <person name="Sanchez-Ramirez S."/>
            <person name="Szollosi G.J."/>
            <person name="Szarkandi J.G."/>
            <person name="Papp V."/>
            <person name="Albert L."/>
            <person name="Andreopoulos W."/>
            <person name="Angelini C."/>
            <person name="Antonin V."/>
            <person name="Barry K.W."/>
            <person name="Bougher N.L."/>
            <person name="Buchanan P."/>
            <person name="Buyck B."/>
            <person name="Bense V."/>
            <person name="Catcheside P."/>
            <person name="Chovatia M."/>
            <person name="Cooper J."/>
            <person name="Damon W."/>
            <person name="Desjardin D."/>
            <person name="Finy P."/>
            <person name="Geml J."/>
            <person name="Haridas S."/>
            <person name="Hughes K."/>
            <person name="Justo A."/>
            <person name="Karasinski D."/>
            <person name="Kautmanova I."/>
            <person name="Kiss B."/>
            <person name="Kocsube S."/>
            <person name="Kotiranta H."/>
            <person name="LaButti K.M."/>
            <person name="Lechner B.E."/>
            <person name="Liimatainen K."/>
            <person name="Lipzen A."/>
            <person name="Lukacs Z."/>
            <person name="Mihaltcheva S."/>
            <person name="Morgado L.N."/>
            <person name="Niskanen T."/>
            <person name="Noordeloos M.E."/>
            <person name="Ohm R.A."/>
            <person name="Ortiz-Santana B."/>
            <person name="Ovrebo C."/>
            <person name="Racz N."/>
            <person name="Riley R."/>
            <person name="Savchenko A."/>
            <person name="Shiryaev A."/>
            <person name="Soop K."/>
            <person name="Spirin V."/>
            <person name="Szebenyi C."/>
            <person name="Tomsovsky M."/>
            <person name="Tulloss R.E."/>
            <person name="Uehling J."/>
            <person name="Grigoriev I.V."/>
            <person name="Vagvolgyi C."/>
            <person name="Papp T."/>
            <person name="Martin F.M."/>
            <person name="Miettinen O."/>
            <person name="Hibbett D.S."/>
            <person name="Nagy L.G."/>
        </authorList>
    </citation>
    <scope>NUCLEOTIDE SEQUENCE [LARGE SCALE GENOMIC DNA]</scope>
    <source>
        <strain evidence="3 4">CBS 962.96</strain>
    </source>
</reference>
<dbReference type="OrthoDB" id="5122891at2759"/>
<name>A0A4S8MMH0_DENBC</name>
<dbReference type="PANTHER" id="PTHR24148:SF64">
    <property type="entry name" value="HETEROKARYON INCOMPATIBILITY DOMAIN-CONTAINING PROTEIN"/>
    <property type="match status" value="1"/>
</dbReference>
<dbReference type="Proteomes" id="UP000297245">
    <property type="component" value="Unassembled WGS sequence"/>
</dbReference>
<dbReference type="PANTHER" id="PTHR24148">
    <property type="entry name" value="ANKYRIN REPEAT DOMAIN-CONTAINING PROTEIN 39 HOMOLOG-RELATED"/>
    <property type="match status" value="1"/>
</dbReference>
<dbReference type="Pfam" id="PF06985">
    <property type="entry name" value="HET"/>
    <property type="match status" value="1"/>
</dbReference>
<evidence type="ECO:0000259" key="2">
    <source>
        <dbReference type="Pfam" id="PF06985"/>
    </source>
</evidence>
<feature type="compositionally biased region" description="Basic and acidic residues" evidence="1">
    <location>
        <begin position="133"/>
        <end position="145"/>
    </location>
</feature>
<feature type="compositionally biased region" description="Polar residues" evidence="1">
    <location>
        <begin position="68"/>
        <end position="87"/>
    </location>
</feature>
<sequence length="741" mass="83548">MTLRQYKLEEIGSVATPTHTPSDSSERQHESFKSDNMPVFSPDSQILKAGNQELTQYERNTPGVLIESSATPAQSRTPNNADITPTGPNRHDPLISEDEKNRMFQDILSTVKKRFHDRLQKVRDMEDISESTGDQKERDSAPENARRMDGAMVAIEGLLGDPIRMFQDVVVKHLFEAGKRAEEAGNLSETKDSPKPLPTFPEPTACVFERSFSMLNDVVIDISKRATPCRFRFIDCIRFVNHQTLRIIEYDDMSNLVYAATSYIWRGVIGPPTAAMAELGTFAVEGAIDGDPISIDVLHHACKASLLKDIPLLWLDRLCIMQTNREDKAWQIQQMYRVYAFCKECFVLPGGTRRLASLEEPTMWIHRGWTLQEAVAPKSVSISISWQFGEAVFHSRRLGMGTTGTVEEVVPGQSAYTKLSPIVNASVAEDVEFRVAVPESYRGKPIDVSICIFGSNNELGWRHAFALSQALKPNDAVVDPNDDKKRTALWRSAQMRTSSRPVDMVFSIMGLFGVTLDPKAFKSSDRLGATIAFAREILKQNGRPNWFSISLSLPPNPSIRSFPAFPKTNEAGVAMYKVDSRQVEAAELMGDVDGWLGTEGIPGGEMDEHGFLTVVMKSASVKWTDQVYHEKLNTPSCSKQSYDTQLLQFHDLHCPPFITDQDGRSWEVLSSDSPSSLYVALLGRMYTRSKARYFDPRALIKGIFLEKYEEGKFRRFTDHSYFVFNIMSYRFEGWEERVFTI</sequence>
<keyword evidence="4" id="KW-1185">Reference proteome</keyword>
<organism evidence="3 4">
    <name type="scientific">Dendrothele bispora (strain CBS 962.96)</name>
    <dbReference type="NCBI Taxonomy" id="1314807"/>
    <lineage>
        <taxon>Eukaryota</taxon>
        <taxon>Fungi</taxon>
        <taxon>Dikarya</taxon>
        <taxon>Basidiomycota</taxon>
        <taxon>Agaricomycotina</taxon>
        <taxon>Agaricomycetes</taxon>
        <taxon>Agaricomycetidae</taxon>
        <taxon>Agaricales</taxon>
        <taxon>Agaricales incertae sedis</taxon>
        <taxon>Dendrothele</taxon>
    </lineage>
</organism>
<feature type="compositionally biased region" description="Basic and acidic residues" evidence="1">
    <location>
        <begin position="89"/>
        <end position="99"/>
    </location>
</feature>
<feature type="compositionally biased region" description="Basic and acidic residues" evidence="1">
    <location>
        <begin position="1"/>
        <end position="10"/>
    </location>
</feature>
<evidence type="ECO:0000256" key="1">
    <source>
        <dbReference type="SAM" id="MobiDB-lite"/>
    </source>
</evidence>
<accession>A0A4S8MMH0</accession>
<proteinExistence type="predicted"/>
<feature type="region of interest" description="Disordered" evidence="1">
    <location>
        <begin position="1"/>
        <end position="43"/>
    </location>
</feature>
<evidence type="ECO:0000313" key="3">
    <source>
        <dbReference type="EMBL" id="THV03861.1"/>
    </source>
</evidence>
<dbReference type="AlphaFoldDB" id="A0A4S8MMH0"/>
<feature type="compositionally biased region" description="Basic and acidic residues" evidence="1">
    <location>
        <begin position="24"/>
        <end position="33"/>
    </location>
</feature>
<dbReference type="InterPro" id="IPR052895">
    <property type="entry name" value="HetReg/Transcr_Mod"/>
</dbReference>
<feature type="domain" description="Heterokaryon incompatibility" evidence="2">
    <location>
        <begin position="258"/>
        <end position="350"/>
    </location>
</feature>
<protein>
    <recommendedName>
        <fullName evidence="2">Heterokaryon incompatibility domain-containing protein</fullName>
    </recommendedName>
</protein>